<dbReference type="EMBL" id="FJOG01000023">
    <property type="protein sequence ID" value="CZR63214.1"/>
    <property type="molecule type" value="Genomic_DNA"/>
</dbReference>
<keyword evidence="3" id="KW-0442">Lipid degradation</keyword>
<evidence type="ECO:0000256" key="2">
    <source>
        <dbReference type="ARBA" id="ARBA00022801"/>
    </source>
</evidence>
<keyword evidence="2" id="KW-0378">Hydrolase</keyword>
<gene>
    <name evidence="5" type="ORF">PAC_13111</name>
</gene>
<dbReference type="OrthoDB" id="2363873at2759"/>
<dbReference type="GO" id="GO:0016042">
    <property type="term" value="P:lipid catabolic process"/>
    <property type="evidence" value="ECO:0007669"/>
    <property type="project" value="UniProtKB-KW"/>
</dbReference>
<organism evidence="5 6">
    <name type="scientific">Phialocephala subalpina</name>
    <dbReference type="NCBI Taxonomy" id="576137"/>
    <lineage>
        <taxon>Eukaryota</taxon>
        <taxon>Fungi</taxon>
        <taxon>Dikarya</taxon>
        <taxon>Ascomycota</taxon>
        <taxon>Pezizomycotina</taxon>
        <taxon>Leotiomycetes</taxon>
        <taxon>Helotiales</taxon>
        <taxon>Mollisiaceae</taxon>
        <taxon>Phialocephala</taxon>
        <taxon>Phialocephala fortinii species complex</taxon>
    </lineage>
</organism>
<name>A0A1L7XDV6_9HELO</name>
<keyword evidence="6" id="KW-1185">Reference proteome</keyword>
<evidence type="ECO:0000256" key="1">
    <source>
        <dbReference type="ARBA" id="ARBA00013201"/>
    </source>
</evidence>
<protein>
    <recommendedName>
        <fullName evidence="1">1-alkyl-2-acetylglycerophosphocholine esterase</fullName>
        <ecNumber evidence="1">3.1.1.47</ecNumber>
    </recommendedName>
</protein>
<dbReference type="AlphaFoldDB" id="A0A1L7XDV6"/>
<keyword evidence="4" id="KW-0443">Lipid metabolism</keyword>
<proteinExistence type="predicted"/>
<sequence>MSSSSSLAYWWRFQDIRNDHACQFSTKSKSFLPPKARPLLRLPRDRRKRIAIGETSAQCHVDAARCSDFVNNSQLTRHTLHSLQVLTRPYSVGTISLEAINSSRLDPCAPTPQPRALMISLFYPTTDTKHPLAPYLPSNLASFADRSFSFPPGFLEQLQTQSHENARLKEIDNIPIILFSHASYGYLVVAIDHTYDVAAAVEFPYGSLVLGLPIKGDALSLSTRVTDTRFIIDTTLQAMESDSRILGGATLDGPFSGSQLTTNTHNPFLLFGRENHTRFNDPEWEGVWKHLKGWKAELTLANSTHPTFSNEAAVFELLGVGDLIDPGGVVYGSIDGVTANAVLVEYLRAFFNMVLKGGGDGMFEKAGPKSPEVSIV</sequence>
<reference evidence="5 6" key="1">
    <citation type="submission" date="2016-03" db="EMBL/GenBank/DDBJ databases">
        <authorList>
            <person name="Ploux O."/>
        </authorList>
    </citation>
    <scope>NUCLEOTIDE SEQUENCE [LARGE SCALE GENOMIC DNA]</scope>
    <source>
        <strain evidence="5 6">UAMH 11012</strain>
    </source>
</reference>
<dbReference type="EC" id="3.1.1.47" evidence="1"/>
<evidence type="ECO:0000313" key="6">
    <source>
        <dbReference type="Proteomes" id="UP000184330"/>
    </source>
</evidence>
<dbReference type="Proteomes" id="UP000184330">
    <property type="component" value="Unassembled WGS sequence"/>
</dbReference>
<evidence type="ECO:0000313" key="5">
    <source>
        <dbReference type="EMBL" id="CZR63214.1"/>
    </source>
</evidence>
<evidence type="ECO:0000256" key="4">
    <source>
        <dbReference type="ARBA" id="ARBA00023098"/>
    </source>
</evidence>
<dbReference type="GO" id="GO:0003847">
    <property type="term" value="F:1-alkyl-2-acetylglycerophosphocholine esterase activity"/>
    <property type="evidence" value="ECO:0007669"/>
    <property type="project" value="UniProtKB-EC"/>
</dbReference>
<dbReference type="PANTHER" id="PTHR10272:SF14">
    <property type="entry name" value="PAF ACETYLHYDROLASE FAMILY PROTEIN"/>
    <property type="match status" value="1"/>
</dbReference>
<evidence type="ECO:0000256" key="3">
    <source>
        <dbReference type="ARBA" id="ARBA00022963"/>
    </source>
</evidence>
<dbReference type="InterPro" id="IPR029058">
    <property type="entry name" value="AB_hydrolase_fold"/>
</dbReference>
<accession>A0A1L7XDV6</accession>
<dbReference type="Gene3D" id="3.40.50.1820">
    <property type="entry name" value="alpha/beta hydrolase"/>
    <property type="match status" value="2"/>
</dbReference>
<dbReference type="PANTHER" id="PTHR10272">
    <property type="entry name" value="PLATELET-ACTIVATING FACTOR ACETYLHYDROLASE"/>
    <property type="match status" value="1"/>
</dbReference>